<protein>
    <submittedName>
        <fullName evidence="2">Uncharacterized protein</fullName>
    </submittedName>
</protein>
<keyword evidence="1" id="KW-1133">Transmembrane helix</keyword>
<dbReference type="Proteomes" id="UP000003963">
    <property type="component" value="Unassembled WGS sequence"/>
</dbReference>
<keyword evidence="1" id="KW-0472">Membrane</keyword>
<keyword evidence="3" id="KW-1185">Reference proteome</keyword>
<evidence type="ECO:0000256" key="1">
    <source>
        <dbReference type="SAM" id="Phobius"/>
    </source>
</evidence>
<dbReference type="HOGENOM" id="CLU_176213_3_0_11"/>
<dbReference type="STRING" id="457427.SSOG_08332"/>
<reference evidence="2 3" key="1">
    <citation type="submission" date="2009-02" db="EMBL/GenBank/DDBJ databases">
        <title>Annotation of Streptomyces hygroscopicus strain ATCC 53653.</title>
        <authorList>
            <consortium name="The Broad Institute Genome Sequencing Platform"/>
            <consortium name="Broad Institute Microbial Sequencing Center"/>
            <person name="Fischbach M."/>
            <person name="Godfrey P."/>
            <person name="Ward D."/>
            <person name="Young S."/>
            <person name="Zeng Q."/>
            <person name="Koehrsen M."/>
            <person name="Alvarado L."/>
            <person name="Berlin A.M."/>
            <person name="Bochicchio J."/>
            <person name="Borenstein D."/>
            <person name="Chapman S.B."/>
            <person name="Chen Z."/>
            <person name="Engels R."/>
            <person name="Freedman E."/>
            <person name="Gellesch M."/>
            <person name="Goldberg J."/>
            <person name="Griggs A."/>
            <person name="Gujja S."/>
            <person name="Heilman E.R."/>
            <person name="Heiman D.I."/>
            <person name="Hepburn T.A."/>
            <person name="Howarth C."/>
            <person name="Jen D."/>
            <person name="Larson L."/>
            <person name="Lewis B."/>
            <person name="Mehta T."/>
            <person name="Park D."/>
            <person name="Pearson M."/>
            <person name="Richards J."/>
            <person name="Roberts A."/>
            <person name="Saif S."/>
            <person name="Shea T.D."/>
            <person name="Shenoy N."/>
            <person name="Sisk P."/>
            <person name="Stolte C."/>
            <person name="Sykes S.N."/>
            <person name="Thomson T."/>
            <person name="Walk T."/>
            <person name="White J."/>
            <person name="Yandava C."/>
            <person name="Straight P."/>
            <person name="Clardy J."/>
            <person name="Hung D."/>
            <person name="Kolter R."/>
            <person name="Mekalanos J."/>
            <person name="Walker S."/>
            <person name="Walsh C.T."/>
            <person name="Wieland-Brown L.C."/>
            <person name="Haas B."/>
            <person name="Nusbaum C."/>
            <person name="Birren B."/>
        </authorList>
    </citation>
    <scope>NUCLEOTIDE SEQUENCE [LARGE SCALE GENOMIC DNA]</scope>
    <source>
        <strain evidence="2 3">ATCC 53653</strain>
    </source>
</reference>
<dbReference type="OrthoDB" id="4249403at2"/>
<sequence>MDIEWGTLGGVFGVSLGITIVVVVMFSLGIAARARAAGEPRPARALPRRGRERWAMAVSAVCFAACLAVAGYGIDLIIPG</sequence>
<name>D9WWJ2_9ACTN</name>
<dbReference type="EMBL" id="GG657754">
    <property type="protein sequence ID" value="EFL28618.1"/>
    <property type="molecule type" value="Genomic_DNA"/>
</dbReference>
<gene>
    <name evidence="2" type="ORF">SSOG_08332</name>
</gene>
<keyword evidence="1" id="KW-0812">Transmembrane</keyword>
<feature type="transmembrane region" description="Helical" evidence="1">
    <location>
        <begin position="12"/>
        <end position="34"/>
    </location>
</feature>
<accession>D9WWJ2</accession>
<evidence type="ECO:0000313" key="3">
    <source>
        <dbReference type="Proteomes" id="UP000003963"/>
    </source>
</evidence>
<feature type="transmembrane region" description="Helical" evidence="1">
    <location>
        <begin position="54"/>
        <end position="74"/>
    </location>
</feature>
<proteinExistence type="predicted"/>
<dbReference type="RefSeq" id="WP_009720416.1">
    <property type="nucleotide sequence ID" value="NZ_GG657754.1"/>
</dbReference>
<dbReference type="AlphaFoldDB" id="D9WWJ2"/>
<organism evidence="2 3">
    <name type="scientific">Streptomyces himastatinicus ATCC 53653</name>
    <dbReference type="NCBI Taxonomy" id="457427"/>
    <lineage>
        <taxon>Bacteria</taxon>
        <taxon>Bacillati</taxon>
        <taxon>Actinomycetota</taxon>
        <taxon>Actinomycetes</taxon>
        <taxon>Kitasatosporales</taxon>
        <taxon>Streptomycetaceae</taxon>
        <taxon>Streptomyces</taxon>
        <taxon>Streptomyces violaceusniger group</taxon>
    </lineage>
</organism>
<evidence type="ECO:0000313" key="2">
    <source>
        <dbReference type="EMBL" id="EFL28618.1"/>
    </source>
</evidence>